<feature type="region of interest" description="Disordered" evidence="1">
    <location>
        <begin position="168"/>
        <end position="189"/>
    </location>
</feature>
<dbReference type="EMBL" id="MFZM01000041">
    <property type="protein sequence ID" value="OGK22552.1"/>
    <property type="molecule type" value="Genomic_DNA"/>
</dbReference>
<accession>A0A1F7GVQ2</accession>
<sequence>MAQLCDHVVAVADDRNEVSTALVLLKHPVRYTELSFSYAESGCQRRCWRRRLLCLPQYQRQVQLPDTIQADHLEERPHLHGASVALHAVAHDEHDGHAVADQALQLLTLRLGHVLERDDHVVDPYCPRGAVAAELGETTHKELSLLGSLRLRDWRGVRVTDAHARIDDEGDDDQRQDADGVHERVSFGW</sequence>
<evidence type="ECO:0000256" key="1">
    <source>
        <dbReference type="SAM" id="MobiDB-lite"/>
    </source>
</evidence>
<protein>
    <submittedName>
        <fullName evidence="2">Uncharacterized protein</fullName>
    </submittedName>
</protein>
<name>A0A1F7GVQ2_9BACT</name>
<dbReference type="AlphaFoldDB" id="A0A1F7GVQ2"/>
<evidence type="ECO:0000313" key="3">
    <source>
        <dbReference type="Proteomes" id="UP000177159"/>
    </source>
</evidence>
<dbReference type="Proteomes" id="UP000177159">
    <property type="component" value="Unassembled WGS sequence"/>
</dbReference>
<proteinExistence type="predicted"/>
<organism evidence="2 3">
    <name type="scientific">Candidatus Roizmanbacteria bacterium RIFCSPHIGHO2_02_FULL_37_24</name>
    <dbReference type="NCBI Taxonomy" id="1802037"/>
    <lineage>
        <taxon>Bacteria</taxon>
        <taxon>Candidatus Roizmaniibacteriota</taxon>
    </lineage>
</organism>
<reference evidence="2 3" key="1">
    <citation type="journal article" date="2016" name="Nat. Commun.">
        <title>Thousands of microbial genomes shed light on interconnected biogeochemical processes in an aquifer system.</title>
        <authorList>
            <person name="Anantharaman K."/>
            <person name="Brown C.T."/>
            <person name="Hug L.A."/>
            <person name="Sharon I."/>
            <person name="Castelle C.J."/>
            <person name="Probst A.J."/>
            <person name="Thomas B.C."/>
            <person name="Singh A."/>
            <person name="Wilkins M.J."/>
            <person name="Karaoz U."/>
            <person name="Brodie E.L."/>
            <person name="Williams K.H."/>
            <person name="Hubbard S.S."/>
            <person name="Banfield J.F."/>
        </authorList>
    </citation>
    <scope>NUCLEOTIDE SEQUENCE [LARGE SCALE GENOMIC DNA]</scope>
</reference>
<gene>
    <name evidence="2" type="ORF">A3C24_05310</name>
</gene>
<comment type="caution">
    <text evidence="2">The sequence shown here is derived from an EMBL/GenBank/DDBJ whole genome shotgun (WGS) entry which is preliminary data.</text>
</comment>
<evidence type="ECO:0000313" key="2">
    <source>
        <dbReference type="EMBL" id="OGK22552.1"/>
    </source>
</evidence>